<keyword evidence="1" id="KW-0496">Mitochondrion</keyword>
<feature type="active site" evidence="1">
    <location>
        <position position="288"/>
    </location>
</feature>
<reference evidence="3 4" key="1">
    <citation type="submission" date="2020-04" db="EMBL/GenBank/DDBJ databases">
        <authorList>
            <person name="Alioto T."/>
            <person name="Alioto T."/>
            <person name="Gomez Garrido J."/>
        </authorList>
    </citation>
    <scope>NUCLEOTIDE SEQUENCE [LARGE SCALE GENOMIC DNA]</scope>
</reference>
<accession>A0A8S1CQA4</accession>
<dbReference type="Proteomes" id="UP000494165">
    <property type="component" value="Unassembled WGS sequence"/>
</dbReference>
<dbReference type="GO" id="GO:0006264">
    <property type="term" value="P:mitochondrial DNA replication"/>
    <property type="evidence" value="ECO:0007669"/>
    <property type="project" value="TreeGrafter"/>
</dbReference>
<dbReference type="EC" id="3.1.-.-" evidence="1"/>
<dbReference type="OrthoDB" id="5777131at2759"/>
<keyword evidence="1" id="KW-0378">Hydrolase</keyword>
<dbReference type="PANTHER" id="PTHR31340:SF3">
    <property type="entry name" value="MITOCHONDRIAL GENOME MAINTENANCE EXONUCLEASE 1"/>
    <property type="match status" value="1"/>
</dbReference>
<feature type="active site" evidence="1">
    <location>
        <position position="290"/>
    </location>
</feature>
<dbReference type="GO" id="GO:0008297">
    <property type="term" value="F:single-stranded DNA exodeoxyribonuclease activity"/>
    <property type="evidence" value="ECO:0007669"/>
    <property type="project" value="UniProtKB-UniRule"/>
</dbReference>
<dbReference type="GO" id="GO:0043504">
    <property type="term" value="P:mitochondrial DNA repair"/>
    <property type="evidence" value="ECO:0007669"/>
    <property type="project" value="UniProtKB-UniRule"/>
</dbReference>
<feature type="active site" evidence="1">
    <location>
        <position position="275"/>
    </location>
</feature>
<name>A0A8S1CQA4_9INSE</name>
<evidence type="ECO:0000313" key="3">
    <source>
        <dbReference type="EMBL" id="CAB3370118.1"/>
    </source>
</evidence>
<evidence type="ECO:0000256" key="1">
    <source>
        <dbReference type="HAMAP-Rule" id="MF_03030"/>
    </source>
</evidence>
<dbReference type="AlphaFoldDB" id="A0A8S1CQA4"/>
<protein>
    <recommendedName>
        <fullName evidence="1">Mitochondrial genome maintenance exonuclease 1</fullName>
        <ecNumber evidence="1">3.1.-.-</ecNumber>
    </recommendedName>
</protein>
<evidence type="ECO:0000313" key="4">
    <source>
        <dbReference type="Proteomes" id="UP000494165"/>
    </source>
</evidence>
<keyword evidence="1" id="KW-0540">Nuclease</keyword>
<dbReference type="HAMAP" id="MF_03030">
    <property type="entry name" value="MGME1"/>
    <property type="match status" value="1"/>
</dbReference>
<comment type="subcellular location">
    <subcellularLocation>
        <location evidence="1">Mitochondrion</location>
    </subcellularLocation>
</comment>
<comment type="similarity">
    <text evidence="1">Belongs to the MGME1 family.</text>
</comment>
<feature type="compositionally biased region" description="Basic and acidic residues" evidence="2">
    <location>
        <begin position="116"/>
        <end position="128"/>
    </location>
</feature>
<sequence>MINFVFRPLSHVVQCQVRTLSKKAAKTAKKPIKMNAVKAFNTENKIFYGALLENAAERRKTRNTQPYKVEDFVASAPSVDYNQFASAFESEPPTKSTKGKAVKPTAKTGKNLKQQKAKDKPKEAKEETILNESTTSPLPIITSSAEITGFPMLNIAKQVIKIPPSLNLWKVPSVTKILSATMSESSKAALEKWKANLVAQLGLEGFQEYQKNLFLRGSQFHSVIQNHLSGKPLTLPPEIEGCWSSVSKVMPELGMVMNLESPVLHPSLQYRGIIDCIAEFRGEPMVIEWKKSDKRKPIIQYTYDAPLQMTAYIGAMNFDSSYPKKIKQGAVVVAYTDGTPADIFVLNLDECTHYWHVWLDRLQQYWNLNQTASQNVLKS</sequence>
<dbReference type="PANTHER" id="PTHR31340">
    <property type="entry name" value="MITOCHONDRIAL GENOME MAINTENANCE EXONUCLEASE 1"/>
    <property type="match status" value="1"/>
</dbReference>
<keyword evidence="1" id="KW-0269">Exonuclease</keyword>
<proteinExistence type="inferred from homology"/>
<dbReference type="GO" id="GO:0005739">
    <property type="term" value="C:mitochondrion"/>
    <property type="evidence" value="ECO:0007669"/>
    <property type="project" value="UniProtKB-SubCell"/>
</dbReference>
<comment type="caution">
    <text evidence="3">The sequence shown here is derived from an EMBL/GenBank/DDBJ whole genome shotgun (WGS) entry which is preliminary data.</text>
</comment>
<comment type="function">
    <text evidence="1">Metal-dependent single-stranded DNA (ssDNA) exonuclease involved in mitochondrial genome maintenance.</text>
</comment>
<dbReference type="InterPro" id="IPR011604">
    <property type="entry name" value="PDDEXK-like_dom_sf"/>
</dbReference>
<dbReference type="Gene3D" id="3.90.320.10">
    <property type="match status" value="1"/>
</dbReference>
<organism evidence="3 4">
    <name type="scientific">Cloeon dipterum</name>
    <dbReference type="NCBI Taxonomy" id="197152"/>
    <lineage>
        <taxon>Eukaryota</taxon>
        <taxon>Metazoa</taxon>
        <taxon>Ecdysozoa</taxon>
        <taxon>Arthropoda</taxon>
        <taxon>Hexapoda</taxon>
        <taxon>Insecta</taxon>
        <taxon>Pterygota</taxon>
        <taxon>Palaeoptera</taxon>
        <taxon>Ephemeroptera</taxon>
        <taxon>Pisciforma</taxon>
        <taxon>Baetidae</taxon>
        <taxon>Cloeon</taxon>
    </lineage>
</organism>
<gene>
    <name evidence="3" type="ORF">CLODIP_2_CD12108</name>
</gene>
<feature type="region of interest" description="Disordered" evidence="2">
    <location>
        <begin position="88"/>
        <end position="131"/>
    </location>
</feature>
<dbReference type="EMBL" id="CADEPI010000050">
    <property type="protein sequence ID" value="CAB3370118.1"/>
    <property type="molecule type" value="Genomic_DNA"/>
</dbReference>
<evidence type="ECO:0000256" key="2">
    <source>
        <dbReference type="SAM" id="MobiDB-lite"/>
    </source>
</evidence>
<keyword evidence="4" id="KW-1185">Reference proteome</keyword>